<accession>A0ACB7T3K5</accession>
<evidence type="ECO:0000313" key="2">
    <source>
        <dbReference type="Proteomes" id="UP000821845"/>
    </source>
</evidence>
<evidence type="ECO:0000313" key="1">
    <source>
        <dbReference type="EMBL" id="KAH6940739.1"/>
    </source>
</evidence>
<sequence length="592" mass="62001">MTGATPPPSVCGYRKMPRLPPRERRLGKRTLIPLAKASKVPREPAASFSRWAGYRKSDRSHLFCVRAEVAGKRAAPKIKCVRPGGSPGNGDAGLVSSSCLSSGAGMLGLSRIQQNPFAIKTTTPTRSVADSTENKESKPIVAPPTLVLGADNACAVSSSGSRIVLRPSALAFQAEKLKQTSDVASTETKDSSASASATKEQQQHQQTASRDLREVSSTCESTTSPVTNGTRTSGPGSGAEDDNSGSTTTSSSNGRTIGEGSSSFGLALGDLRNGTSSSSDHLVNLSGGGLLSSATDDANHSPHAAAPPDGFVFGENLRERAANFEDASSDSSVAPTSTELSFQQFQQQAGQSSVGAIVELPVDVASAASRHAKSLTESAEEYQSRQVKRTYDEVAVVTGEENESNVLQINCKLFTFDKTTSSWQERGRGSLRLNDQEVDGVLQSRMVMRTQGSLRVILNTKVWSGMVVEHPSSKTVRTSAIDPDGIRVYLIQANAKDAEQLYGALECRVASLKAAEDSGSGASPVPAAMQGLPPSADSSSSFPESIGSLEDDGAPQSKRPRLQESDGSLPDSSHGEDSVATAECESSAEDKG</sequence>
<protein>
    <submittedName>
        <fullName evidence="1">Uncharacterized protein</fullName>
    </submittedName>
</protein>
<proteinExistence type="predicted"/>
<dbReference type="EMBL" id="CM023491">
    <property type="protein sequence ID" value="KAH6940739.1"/>
    <property type="molecule type" value="Genomic_DNA"/>
</dbReference>
<dbReference type="Proteomes" id="UP000821845">
    <property type="component" value="Chromosome 11"/>
</dbReference>
<name>A0ACB7T3K5_HYAAI</name>
<keyword evidence="2" id="KW-1185">Reference proteome</keyword>
<reference evidence="1" key="1">
    <citation type="submission" date="2020-05" db="EMBL/GenBank/DDBJ databases">
        <title>Large-scale comparative analyses of tick genomes elucidate their genetic diversity and vector capacities.</title>
        <authorList>
            <person name="Jia N."/>
            <person name="Wang J."/>
            <person name="Shi W."/>
            <person name="Du L."/>
            <person name="Sun Y."/>
            <person name="Zhan W."/>
            <person name="Jiang J."/>
            <person name="Wang Q."/>
            <person name="Zhang B."/>
            <person name="Ji P."/>
            <person name="Sakyi L.B."/>
            <person name="Cui X."/>
            <person name="Yuan T."/>
            <person name="Jiang B."/>
            <person name="Yang W."/>
            <person name="Lam T.T.-Y."/>
            <person name="Chang Q."/>
            <person name="Ding S."/>
            <person name="Wang X."/>
            <person name="Zhu J."/>
            <person name="Ruan X."/>
            <person name="Zhao L."/>
            <person name="Wei J."/>
            <person name="Que T."/>
            <person name="Du C."/>
            <person name="Cheng J."/>
            <person name="Dai P."/>
            <person name="Han X."/>
            <person name="Huang E."/>
            <person name="Gao Y."/>
            <person name="Liu J."/>
            <person name="Shao H."/>
            <person name="Ye R."/>
            <person name="Li L."/>
            <person name="Wei W."/>
            <person name="Wang X."/>
            <person name="Wang C."/>
            <person name="Yang T."/>
            <person name="Huo Q."/>
            <person name="Li W."/>
            <person name="Guo W."/>
            <person name="Chen H."/>
            <person name="Zhou L."/>
            <person name="Ni X."/>
            <person name="Tian J."/>
            <person name="Zhou Y."/>
            <person name="Sheng Y."/>
            <person name="Liu T."/>
            <person name="Pan Y."/>
            <person name="Xia L."/>
            <person name="Li J."/>
            <person name="Zhao F."/>
            <person name="Cao W."/>
        </authorList>
    </citation>
    <scope>NUCLEOTIDE SEQUENCE</scope>
    <source>
        <strain evidence="1">Hyas-2018</strain>
    </source>
</reference>
<gene>
    <name evidence="1" type="ORF">HPB50_005780</name>
</gene>
<organism evidence="1 2">
    <name type="scientific">Hyalomma asiaticum</name>
    <name type="common">Tick</name>
    <dbReference type="NCBI Taxonomy" id="266040"/>
    <lineage>
        <taxon>Eukaryota</taxon>
        <taxon>Metazoa</taxon>
        <taxon>Ecdysozoa</taxon>
        <taxon>Arthropoda</taxon>
        <taxon>Chelicerata</taxon>
        <taxon>Arachnida</taxon>
        <taxon>Acari</taxon>
        <taxon>Parasitiformes</taxon>
        <taxon>Ixodida</taxon>
        <taxon>Ixodoidea</taxon>
        <taxon>Ixodidae</taxon>
        <taxon>Hyalomminae</taxon>
        <taxon>Hyalomma</taxon>
    </lineage>
</organism>
<comment type="caution">
    <text evidence="1">The sequence shown here is derived from an EMBL/GenBank/DDBJ whole genome shotgun (WGS) entry which is preliminary data.</text>
</comment>